<feature type="region of interest" description="Disordered" evidence="1">
    <location>
        <begin position="31"/>
        <end position="52"/>
    </location>
</feature>
<dbReference type="Pfam" id="PF11338">
    <property type="entry name" value="DUF3140"/>
    <property type="match status" value="1"/>
</dbReference>
<evidence type="ECO:0000313" key="2">
    <source>
        <dbReference type="EMBL" id="MQY46521.1"/>
    </source>
</evidence>
<name>A0A6A8ACR1_9HYPH</name>
<evidence type="ECO:0000313" key="3">
    <source>
        <dbReference type="Proteomes" id="UP000435138"/>
    </source>
</evidence>
<accession>A0A6A8ACR1</accession>
<dbReference type="PANTHER" id="PTHR40630:SF1">
    <property type="entry name" value="DNA-BINDING PROTEIN"/>
    <property type="match status" value="1"/>
</dbReference>
<dbReference type="AlphaFoldDB" id="A0A6A8ACR1"/>
<protein>
    <submittedName>
        <fullName evidence="2">DUF3140 domain-containing protein</fullName>
    </submittedName>
</protein>
<dbReference type="InterPro" id="IPR021487">
    <property type="entry name" value="DUF3140"/>
</dbReference>
<evidence type="ECO:0000256" key="1">
    <source>
        <dbReference type="SAM" id="MobiDB-lite"/>
    </source>
</evidence>
<organism evidence="2 3">
    <name type="scientific">Endobacterium cereale</name>
    <dbReference type="NCBI Taxonomy" id="2663029"/>
    <lineage>
        <taxon>Bacteria</taxon>
        <taxon>Pseudomonadati</taxon>
        <taxon>Pseudomonadota</taxon>
        <taxon>Alphaproteobacteria</taxon>
        <taxon>Hyphomicrobiales</taxon>
        <taxon>Rhizobiaceae</taxon>
        <taxon>Endobacterium</taxon>
    </lineage>
</organism>
<dbReference type="Proteomes" id="UP000435138">
    <property type="component" value="Unassembled WGS sequence"/>
</dbReference>
<dbReference type="RefSeq" id="WP_153354012.1">
    <property type="nucleotide sequence ID" value="NZ_JAYKOO010000006.1"/>
</dbReference>
<reference evidence="2 3" key="1">
    <citation type="submission" date="2019-11" db="EMBL/GenBank/DDBJ databases">
        <title>Genome analysis of Rhizobacterium cereale a novel genus and species isolated from maize roots in North Spain.</title>
        <authorList>
            <person name="Menendez E."/>
            <person name="Flores-Felix J.D."/>
            <person name="Ramirez-Bahena M.-H."/>
            <person name="Igual J.M."/>
            <person name="Garcia-Fraile P."/>
            <person name="Peix A."/>
            <person name="Velazquez E."/>
        </authorList>
    </citation>
    <scope>NUCLEOTIDE SEQUENCE [LARGE SCALE GENOMIC DNA]</scope>
    <source>
        <strain evidence="2 3">RZME27</strain>
    </source>
</reference>
<sequence>MSELDRENIWGEFREAVNMTPSSLAKWLKTDDSKSAGWTDGSGGETVGHHSGRRIVEIKKKSKTDLTDDDFVHMRKVVGYVHRHLAQGGPKKDVEGSTWRHSLMNWGHDPLED</sequence>
<gene>
    <name evidence="2" type="ORF">GAO09_10745</name>
</gene>
<proteinExistence type="predicted"/>
<keyword evidence="3" id="KW-1185">Reference proteome</keyword>
<dbReference type="PANTHER" id="PTHR40630">
    <property type="entry name" value="POSSIBLE DNA-BINDING PROTEIN"/>
    <property type="match status" value="1"/>
</dbReference>
<comment type="caution">
    <text evidence="2">The sequence shown here is derived from an EMBL/GenBank/DDBJ whole genome shotgun (WGS) entry which is preliminary data.</text>
</comment>
<dbReference type="EMBL" id="WIXI01000041">
    <property type="protein sequence ID" value="MQY46521.1"/>
    <property type="molecule type" value="Genomic_DNA"/>
</dbReference>